<comment type="similarity">
    <text evidence="1">Belongs to the leucine-binding protein family.</text>
</comment>
<dbReference type="InterPro" id="IPR028081">
    <property type="entry name" value="Leu-bd"/>
</dbReference>
<evidence type="ECO:0000313" key="6">
    <source>
        <dbReference type="EMBL" id="OAE99719.1"/>
    </source>
</evidence>
<keyword evidence="4" id="KW-0029">Amino-acid transport</keyword>
<dbReference type="PANTHER" id="PTHR30483:SF37">
    <property type="entry name" value="ABC TRANSPORTER SUBSTRATE-BINDING PROTEIN"/>
    <property type="match status" value="1"/>
</dbReference>
<proteinExistence type="inferred from homology"/>
<dbReference type="Proteomes" id="UP000076959">
    <property type="component" value="Unassembled WGS sequence"/>
</dbReference>
<comment type="caution">
    <text evidence="6">The sequence shown here is derived from an EMBL/GenBank/DDBJ whole genome shotgun (WGS) entry which is preliminary data.</text>
</comment>
<dbReference type="GO" id="GO:0006865">
    <property type="term" value="P:amino acid transport"/>
    <property type="evidence" value="ECO:0007669"/>
    <property type="project" value="UniProtKB-KW"/>
</dbReference>
<dbReference type="Pfam" id="PF13458">
    <property type="entry name" value="Peripla_BP_6"/>
    <property type="match status" value="1"/>
</dbReference>
<evidence type="ECO:0000256" key="2">
    <source>
        <dbReference type="ARBA" id="ARBA00022448"/>
    </source>
</evidence>
<keyword evidence="7" id="KW-1185">Reference proteome</keyword>
<organism evidence="6 7">
    <name type="scientific">Bradyrhizobium centrolobii</name>
    <dbReference type="NCBI Taxonomy" id="1505087"/>
    <lineage>
        <taxon>Bacteria</taxon>
        <taxon>Pseudomonadati</taxon>
        <taxon>Pseudomonadota</taxon>
        <taxon>Alphaproteobacteria</taxon>
        <taxon>Hyphomicrobiales</taxon>
        <taxon>Nitrobacteraceae</taxon>
        <taxon>Bradyrhizobium</taxon>
    </lineage>
</organism>
<sequence length="408" mass="44151">MIAALYGSTDASRAADPIKVGFAMQLTGPLAGNGKAALLGAQIWADEVNKAGGLIGRPVELVVYDDQSNPGLVPGIYSKLLDVDKVDLLLSNNTNQTAPAMPTIIQHKRLIMGMFALAINEQFKYPGYFQIQPYGPNGKDSLTRGFFENAIAMNPKPTTVALVGADAEFSKNALDGARAQAKRLGLNIVYDKVYPPTTVNFTPVLKAMQATSPDLVFVASYPSDTVGIIRTAHEINLEPKVFGGAMVGTQYAAIKQQLGEALNGVLSFEQYIPEPTVKFPGIEDMLKKYQAKAAEQGVDVLGYYVPAFVYSALQVLGEAVTKTGGVDQQKLISYIHGNKFTTVVGDIAFGPDGEWVEPRMFAVQFRNIKGNDVQQFTQPGKEVIIYPPKYKSGDLVYPFVNAQKNAQN</sequence>
<name>A0A176Y809_9BRAD</name>
<dbReference type="InterPro" id="IPR028082">
    <property type="entry name" value="Peripla_BP_I"/>
</dbReference>
<protein>
    <submittedName>
        <fullName evidence="6">Branched-chain amino acid ABC transporter substrate-binding protein</fullName>
    </submittedName>
</protein>
<evidence type="ECO:0000256" key="3">
    <source>
        <dbReference type="ARBA" id="ARBA00022729"/>
    </source>
</evidence>
<dbReference type="Gene3D" id="3.40.50.2300">
    <property type="match status" value="2"/>
</dbReference>
<dbReference type="OrthoDB" id="5415167at2"/>
<gene>
    <name evidence="6" type="ORF">AYJ54_32965</name>
</gene>
<keyword evidence="2" id="KW-0813">Transport</keyword>
<feature type="domain" description="Leucine-binding protein" evidence="5">
    <location>
        <begin position="17"/>
        <end position="366"/>
    </location>
</feature>
<dbReference type="PRINTS" id="PR00337">
    <property type="entry name" value="LEUILEVALBP"/>
</dbReference>
<dbReference type="InterPro" id="IPR051010">
    <property type="entry name" value="BCAA_transport"/>
</dbReference>
<dbReference type="CDD" id="cd06338">
    <property type="entry name" value="PBP1_ABC_ligand_binding-like"/>
    <property type="match status" value="1"/>
</dbReference>
<dbReference type="STRING" id="1505087.AYJ54_32965"/>
<keyword evidence="3" id="KW-0732">Signal</keyword>
<evidence type="ECO:0000256" key="1">
    <source>
        <dbReference type="ARBA" id="ARBA00010062"/>
    </source>
</evidence>
<dbReference type="EMBL" id="LUUB01000118">
    <property type="protein sequence ID" value="OAE99719.1"/>
    <property type="molecule type" value="Genomic_DNA"/>
</dbReference>
<dbReference type="PANTHER" id="PTHR30483">
    <property type="entry name" value="LEUCINE-SPECIFIC-BINDING PROTEIN"/>
    <property type="match status" value="1"/>
</dbReference>
<dbReference type="AlphaFoldDB" id="A0A176Y809"/>
<reference evidence="6 7" key="1">
    <citation type="submission" date="2016-03" db="EMBL/GenBank/DDBJ databases">
        <title>Draft Genome Sequence of the Strain BR 10245 (Bradyrhizobium sp.) isolated from nodules of Centrolobium paraense.</title>
        <authorList>
            <person name="Simoes-Araujo J.L.Sr."/>
            <person name="Barauna A.C."/>
            <person name="Silva K."/>
            <person name="Zilli J.E."/>
        </authorList>
    </citation>
    <scope>NUCLEOTIDE SEQUENCE [LARGE SCALE GENOMIC DNA]</scope>
    <source>
        <strain evidence="6 7">BR 10245</strain>
    </source>
</reference>
<evidence type="ECO:0000256" key="4">
    <source>
        <dbReference type="ARBA" id="ARBA00022970"/>
    </source>
</evidence>
<accession>A0A176Y809</accession>
<evidence type="ECO:0000313" key="7">
    <source>
        <dbReference type="Proteomes" id="UP000076959"/>
    </source>
</evidence>
<dbReference type="InterPro" id="IPR000709">
    <property type="entry name" value="Leu_Ile_Val-bd"/>
</dbReference>
<dbReference type="SUPFAM" id="SSF53822">
    <property type="entry name" value="Periplasmic binding protein-like I"/>
    <property type="match status" value="1"/>
</dbReference>
<evidence type="ECO:0000259" key="5">
    <source>
        <dbReference type="Pfam" id="PF13458"/>
    </source>
</evidence>